<evidence type="ECO:0000313" key="4">
    <source>
        <dbReference type="Proteomes" id="UP001477672"/>
    </source>
</evidence>
<dbReference type="CDD" id="cd10944">
    <property type="entry name" value="CE4_SmPgdA_like"/>
    <property type="match status" value="1"/>
</dbReference>
<proteinExistence type="predicted"/>
<dbReference type="PANTHER" id="PTHR10587">
    <property type="entry name" value="GLYCOSYL TRANSFERASE-RELATED"/>
    <property type="match status" value="1"/>
</dbReference>
<dbReference type="Gene3D" id="3.20.20.370">
    <property type="entry name" value="Glycoside hydrolase/deacetylase"/>
    <property type="match status" value="1"/>
</dbReference>
<comment type="caution">
    <text evidence="3">The sequence shown here is derived from an EMBL/GenBank/DDBJ whole genome shotgun (WGS) entry which is preliminary data.</text>
</comment>
<dbReference type="Pfam" id="PF01522">
    <property type="entry name" value="Polysacc_deac_1"/>
    <property type="match status" value="1"/>
</dbReference>
<feature type="chain" id="PRO_5045728248" evidence="1">
    <location>
        <begin position="27"/>
        <end position="264"/>
    </location>
</feature>
<dbReference type="RefSeq" id="WP_349214961.1">
    <property type="nucleotide sequence ID" value="NZ_JBBMFA010000058.1"/>
</dbReference>
<evidence type="ECO:0000259" key="2">
    <source>
        <dbReference type="PROSITE" id="PS51677"/>
    </source>
</evidence>
<dbReference type="EMBL" id="JBBMFA010000058">
    <property type="protein sequence ID" value="MEQ2519530.1"/>
    <property type="molecule type" value="Genomic_DNA"/>
</dbReference>
<evidence type="ECO:0000256" key="1">
    <source>
        <dbReference type="SAM" id="SignalP"/>
    </source>
</evidence>
<dbReference type="InterPro" id="IPR050248">
    <property type="entry name" value="Polysacc_deacetylase_ArnD"/>
</dbReference>
<protein>
    <submittedName>
        <fullName evidence="3">Polysaccharide deacetylase family protein</fullName>
        <ecNumber evidence="3">3.-.-.-</ecNumber>
    </submittedName>
</protein>
<reference evidence="3 4" key="1">
    <citation type="submission" date="2024-03" db="EMBL/GenBank/DDBJ databases">
        <title>Human intestinal bacterial collection.</title>
        <authorList>
            <person name="Pauvert C."/>
            <person name="Hitch T.C.A."/>
            <person name="Clavel T."/>
        </authorList>
    </citation>
    <scope>NUCLEOTIDE SEQUENCE [LARGE SCALE GENOMIC DNA]</scope>
    <source>
        <strain evidence="3 4">CLA-JM-H11</strain>
    </source>
</reference>
<dbReference type="PROSITE" id="PS51677">
    <property type="entry name" value="NODB"/>
    <property type="match status" value="1"/>
</dbReference>
<sequence length="264" mass="29437">MKNKRRFGRFHRLLAAAGLCALACLGAGLVTTRPVGCSNDDLTAPLEVMTEDPSEEEKVVYLTFDDGPSSTTEAVLDILKKEEVPATFFVIAAENNEKYLPLLERTAAEGHMIALHTCTHDYKAIYQSPSAYWQDIDALKEKLSAYVDPQELVWLRFPGGSTNTVSHKYGGSSIMKDLKAQATEKGYHYVDWNVCADDAIGGHPSAEKIYNNVIRDVGDKHRCIVLMHDTKATQNTAAALPDIIRWFKNAGYRFDTVDHLEREI</sequence>
<dbReference type="InterPro" id="IPR011330">
    <property type="entry name" value="Glyco_hydro/deAcase_b/a-brl"/>
</dbReference>
<keyword evidence="4" id="KW-1185">Reference proteome</keyword>
<accession>A0ABV1GCI3</accession>
<dbReference type="SUPFAM" id="SSF88713">
    <property type="entry name" value="Glycoside hydrolase/deacetylase"/>
    <property type="match status" value="1"/>
</dbReference>
<feature type="domain" description="NodB homology" evidence="2">
    <location>
        <begin position="58"/>
        <end position="255"/>
    </location>
</feature>
<gene>
    <name evidence="3" type="ORF">WMO24_03670</name>
</gene>
<dbReference type="InterPro" id="IPR002509">
    <property type="entry name" value="NODB_dom"/>
</dbReference>
<feature type="signal peptide" evidence="1">
    <location>
        <begin position="1"/>
        <end position="26"/>
    </location>
</feature>
<name>A0ABV1GCI3_9FIRM</name>
<dbReference type="Proteomes" id="UP001477672">
    <property type="component" value="Unassembled WGS sequence"/>
</dbReference>
<dbReference type="PANTHER" id="PTHR10587:SF125">
    <property type="entry name" value="POLYSACCHARIDE DEACETYLASE YHEN-RELATED"/>
    <property type="match status" value="1"/>
</dbReference>
<keyword evidence="3" id="KW-0378">Hydrolase</keyword>
<keyword evidence="1" id="KW-0732">Signal</keyword>
<organism evidence="3 4">
    <name type="scientific">Ruthenibacterium intestinale</name>
    <dbReference type="NCBI Taxonomy" id="3133163"/>
    <lineage>
        <taxon>Bacteria</taxon>
        <taxon>Bacillati</taxon>
        <taxon>Bacillota</taxon>
        <taxon>Clostridia</taxon>
        <taxon>Eubacteriales</taxon>
        <taxon>Oscillospiraceae</taxon>
        <taxon>Ruthenibacterium</taxon>
    </lineage>
</organism>
<dbReference type="EC" id="3.-.-.-" evidence="3"/>
<dbReference type="GO" id="GO:0016787">
    <property type="term" value="F:hydrolase activity"/>
    <property type="evidence" value="ECO:0007669"/>
    <property type="project" value="UniProtKB-KW"/>
</dbReference>
<evidence type="ECO:0000313" key="3">
    <source>
        <dbReference type="EMBL" id="MEQ2519530.1"/>
    </source>
</evidence>